<dbReference type="EnsemblPlants" id="TuG1812G0300003230.01.T02">
    <property type="protein sequence ID" value="TuG1812G0300003230.01.T02"/>
    <property type="gene ID" value="TuG1812G0300003230.01"/>
</dbReference>
<feature type="compositionally biased region" description="Basic residues" evidence="1">
    <location>
        <begin position="47"/>
        <end position="59"/>
    </location>
</feature>
<organism evidence="2 3">
    <name type="scientific">Triticum urartu</name>
    <name type="common">Red wild einkorn</name>
    <name type="synonym">Crithodium urartu</name>
    <dbReference type="NCBI Taxonomy" id="4572"/>
    <lineage>
        <taxon>Eukaryota</taxon>
        <taxon>Viridiplantae</taxon>
        <taxon>Streptophyta</taxon>
        <taxon>Embryophyta</taxon>
        <taxon>Tracheophyta</taxon>
        <taxon>Spermatophyta</taxon>
        <taxon>Magnoliopsida</taxon>
        <taxon>Liliopsida</taxon>
        <taxon>Poales</taxon>
        <taxon>Poaceae</taxon>
        <taxon>BOP clade</taxon>
        <taxon>Pooideae</taxon>
        <taxon>Triticodae</taxon>
        <taxon>Triticeae</taxon>
        <taxon>Triticinae</taxon>
        <taxon>Triticum</taxon>
    </lineage>
</organism>
<feature type="region of interest" description="Disordered" evidence="1">
    <location>
        <begin position="21"/>
        <end position="59"/>
    </location>
</feature>
<reference evidence="2" key="2">
    <citation type="submission" date="2018-03" db="EMBL/GenBank/DDBJ databases">
        <title>The Triticum urartu genome reveals the dynamic nature of wheat genome evolution.</title>
        <authorList>
            <person name="Ling H."/>
            <person name="Ma B."/>
            <person name="Shi X."/>
            <person name="Liu H."/>
            <person name="Dong L."/>
            <person name="Sun H."/>
            <person name="Cao Y."/>
            <person name="Gao Q."/>
            <person name="Zheng S."/>
            <person name="Li Y."/>
            <person name="Yu Y."/>
            <person name="Du H."/>
            <person name="Qi M."/>
            <person name="Li Y."/>
            <person name="Yu H."/>
            <person name="Cui Y."/>
            <person name="Wang N."/>
            <person name="Chen C."/>
            <person name="Wu H."/>
            <person name="Zhao Y."/>
            <person name="Zhang J."/>
            <person name="Li Y."/>
            <person name="Zhou W."/>
            <person name="Zhang B."/>
            <person name="Hu W."/>
            <person name="Eijk M."/>
            <person name="Tang J."/>
            <person name="Witsenboer H."/>
            <person name="Zhao S."/>
            <person name="Li Z."/>
            <person name="Zhang A."/>
            <person name="Wang D."/>
            <person name="Liang C."/>
        </authorList>
    </citation>
    <scope>NUCLEOTIDE SEQUENCE [LARGE SCALE GENOMIC DNA]</scope>
    <source>
        <strain evidence="2">cv. G1812</strain>
    </source>
</reference>
<reference evidence="2" key="3">
    <citation type="submission" date="2022-06" db="UniProtKB">
        <authorList>
            <consortium name="EnsemblPlants"/>
        </authorList>
    </citation>
    <scope>IDENTIFICATION</scope>
</reference>
<evidence type="ECO:0000313" key="2">
    <source>
        <dbReference type="EnsemblPlants" id="TuG1812G0300003230.01.T02"/>
    </source>
</evidence>
<accession>A0A8R7TY41</accession>
<dbReference type="Gramene" id="TuG1812G0300003230.01.T01">
    <property type="protein sequence ID" value="TuG1812G0300003230.01.T01"/>
    <property type="gene ID" value="TuG1812G0300003230.01"/>
</dbReference>
<dbReference type="Gramene" id="TuG1812G0300003230.01.T02">
    <property type="protein sequence ID" value="TuG1812G0300003230.01.T02"/>
    <property type="gene ID" value="TuG1812G0300003230.01"/>
</dbReference>
<proteinExistence type="predicted"/>
<sequence length="168" mass="18157">MPTALSAPPQTLSTAATVLHHWRPRRRRPSLLALSPYRTRGSEGGPKSKRAAASRSRSRGAHIVTFLRPMAPLWSLPAAPATPSQMGGATAPQHACAGRARGSMAELHVQAVPPPDLNKNTDLVHVPGGLDHLHLHPLRLLAPHPLHLRLHPRHGLDARQPWPLCGQP</sequence>
<evidence type="ECO:0000256" key="1">
    <source>
        <dbReference type="SAM" id="MobiDB-lite"/>
    </source>
</evidence>
<dbReference type="AlphaFoldDB" id="A0A8R7TY41"/>
<keyword evidence="3" id="KW-1185">Reference proteome</keyword>
<dbReference type="Proteomes" id="UP000015106">
    <property type="component" value="Chromosome 3"/>
</dbReference>
<dbReference type="EnsemblPlants" id="TuG1812G0300003230.01.T01">
    <property type="protein sequence ID" value="TuG1812G0300003230.01.T01"/>
    <property type="gene ID" value="TuG1812G0300003230.01"/>
</dbReference>
<reference evidence="3" key="1">
    <citation type="journal article" date="2013" name="Nature">
        <title>Draft genome of the wheat A-genome progenitor Triticum urartu.</title>
        <authorList>
            <person name="Ling H.Q."/>
            <person name="Zhao S."/>
            <person name="Liu D."/>
            <person name="Wang J."/>
            <person name="Sun H."/>
            <person name="Zhang C."/>
            <person name="Fan H."/>
            <person name="Li D."/>
            <person name="Dong L."/>
            <person name="Tao Y."/>
            <person name="Gao C."/>
            <person name="Wu H."/>
            <person name="Li Y."/>
            <person name="Cui Y."/>
            <person name="Guo X."/>
            <person name="Zheng S."/>
            <person name="Wang B."/>
            <person name="Yu K."/>
            <person name="Liang Q."/>
            <person name="Yang W."/>
            <person name="Lou X."/>
            <person name="Chen J."/>
            <person name="Feng M."/>
            <person name="Jian J."/>
            <person name="Zhang X."/>
            <person name="Luo G."/>
            <person name="Jiang Y."/>
            <person name="Liu J."/>
            <person name="Wang Z."/>
            <person name="Sha Y."/>
            <person name="Zhang B."/>
            <person name="Wu H."/>
            <person name="Tang D."/>
            <person name="Shen Q."/>
            <person name="Xue P."/>
            <person name="Zou S."/>
            <person name="Wang X."/>
            <person name="Liu X."/>
            <person name="Wang F."/>
            <person name="Yang Y."/>
            <person name="An X."/>
            <person name="Dong Z."/>
            <person name="Zhang K."/>
            <person name="Zhang X."/>
            <person name="Luo M.C."/>
            <person name="Dvorak J."/>
            <person name="Tong Y."/>
            <person name="Wang J."/>
            <person name="Yang H."/>
            <person name="Li Z."/>
            <person name="Wang D."/>
            <person name="Zhang A."/>
            <person name="Wang J."/>
        </authorList>
    </citation>
    <scope>NUCLEOTIDE SEQUENCE</scope>
    <source>
        <strain evidence="3">cv. G1812</strain>
    </source>
</reference>
<protein>
    <submittedName>
        <fullName evidence="2">Uncharacterized protein</fullName>
    </submittedName>
</protein>
<name>A0A8R7TY41_TRIUA</name>
<evidence type="ECO:0000313" key="3">
    <source>
        <dbReference type="Proteomes" id="UP000015106"/>
    </source>
</evidence>